<dbReference type="PROSITE" id="PS01174">
    <property type="entry name" value="LIPASE_GDXG_SER"/>
    <property type="match status" value="1"/>
</dbReference>
<feature type="domain" description="Alpha/beta hydrolase fold-3" evidence="4">
    <location>
        <begin position="80"/>
        <end position="277"/>
    </location>
</feature>
<dbReference type="SUPFAM" id="SSF53474">
    <property type="entry name" value="alpha/beta-Hydrolases"/>
    <property type="match status" value="1"/>
</dbReference>
<feature type="active site" evidence="3">
    <location>
        <position position="151"/>
    </location>
</feature>
<evidence type="ECO:0000256" key="3">
    <source>
        <dbReference type="PROSITE-ProRule" id="PRU10038"/>
    </source>
</evidence>
<dbReference type="AlphaFoldDB" id="A0A379JKR7"/>
<dbReference type="InterPro" id="IPR029058">
    <property type="entry name" value="AB_hydrolase_fold"/>
</dbReference>
<dbReference type="InterPro" id="IPR013094">
    <property type="entry name" value="AB_hydrolase_3"/>
</dbReference>
<sequence length="310" mass="33725">MEPSFLSRVVLPGFLRVTRRNRPFRTAEGARRHIRERTLRPRPYGPPRRLRADVTVTVDREPGWPVYTLTPRSGTVHGCVVYAHGGGWVNEIASQHWALAADIAAHAGAAVVLPIYPLIPYGTAGQVVSAIAKLVRDKRSEYGEVCLAGDSAGGQIALSTALLLRDEHDVVLPRTVLISPALELSLSNPEIDAVLPRDPWLGRHGSRVLTELWRGDLPFTDPRVSPLAGEMSGLGPLTVFCGTHDILVPDTRLLVAKARAAGVEVDYHEQPGLVHVYPLTPTPEGRAARGVIVDRLRAALTPKPIRQAES</sequence>
<dbReference type="OrthoDB" id="9803828at2"/>
<name>A0A379JKR7_9NOCA</name>
<dbReference type="Gene3D" id="3.40.50.1820">
    <property type="entry name" value="alpha/beta hydrolase"/>
    <property type="match status" value="1"/>
</dbReference>
<accession>A0A379JKR7</accession>
<evidence type="ECO:0000256" key="1">
    <source>
        <dbReference type="ARBA" id="ARBA00010515"/>
    </source>
</evidence>
<gene>
    <name evidence="5" type="primary">mlhB_7</name>
    <name evidence="5" type="ORF">NCTC1934_06456</name>
</gene>
<protein>
    <submittedName>
        <fullName evidence="5">Monoterpene epsilon-lactone hydrolase</fullName>
        <ecNumber evidence="5">3.1.1.83</ecNumber>
    </submittedName>
</protein>
<reference evidence="5 6" key="1">
    <citation type="submission" date="2018-06" db="EMBL/GenBank/DDBJ databases">
        <authorList>
            <consortium name="Pathogen Informatics"/>
            <person name="Doyle S."/>
        </authorList>
    </citation>
    <scope>NUCLEOTIDE SEQUENCE [LARGE SCALE GENOMIC DNA]</scope>
    <source>
        <strain evidence="5 6">NCTC1934</strain>
    </source>
</reference>
<dbReference type="Pfam" id="PF07859">
    <property type="entry name" value="Abhydrolase_3"/>
    <property type="match status" value="1"/>
</dbReference>
<evidence type="ECO:0000259" key="4">
    <source>
        <dbReference type="Pfam" id="PF07859"/>
    </source>
</evidence>
<keyword evidence="6" id="KW-1185">Reference proteome</keyword>
<dbReference type="EC" id="3.1.1.83" evidence="5"/>
<keyword evidence="2 5" id="KW-0378">Hydrolase</keyword>
<evidence type="ECO:0000313" key="5">
    <source>
        <dbReference type="EMBL" id="SUD49105.1"/>
    </source>
</evidence>
<dbReference type="EMBL" id="UGRY01000006">
    <property type="protein sequence ID" value="SUD49105.1"/>
    <property type="molecule type" value="Genomic_DNA"/>
</dbReference>
<dbReference type="InterPro" id="IPR050300">
    <property type="entry name" value="GDXG_lipolytic_enzyme"/>
</dbReference>
<comment type="similarity">
    <text evidence="1">Belongs to the 'GDXG' lipolytic enzyme family.</text>
</comment>
<dbReference type="GO" id="GO:0016787">
    <property type="term" value="F:hydrolase activity"/>
    <property type="evidence" value="ECO:0007669"/>
    <property type="project" value="UniProtKB-KW"/>
</dbReference>
<evidence type="ECO:0000256" key="2">
    <source>
        <dbReference type="ARBA" id="ARBA00022801"/>
    </source>
</evidence>
<organism evidence="5 6">
    <name type="scientific">Nocardia otitidiscaviarum</name>
    <dbReference type="NCBI Taxonomy" id="1823"/>
    <lineage>
        <taxon>Bacteria</taxon>
        <taxon>Bacillati</taxon>
        <taxon>Actinomycetota</taxon>
        <taxon>Actinomycetes</taxon>
        <taxon>Mycobacteriales</taxon>
        <taxon>Nocardiaceae</taxon>
        <taxon>Nocardia</taxon>
    </lineage>
</organism>
<dbReference type="STRING" id="1406858.GCA_000710895_01048"/>
<evidence type="ECO:0000313" key="6">
    <source>
        <dbReference type="Proteomes" id="UP000255467"/>
    </source>
</evidence>
<dbReference type="PANTHER" id="PTHR48081">
    <property type="entry name" value="AB HYDROLASE SUPERFAMILY PROTEIN C4A8.06C"/>
    <property type="match status" value="1"/>
</dbReference>
<proteinExistence type="inferred from homology"/>
<dbReference type="InterPro" id="IPR033140">
    <property type="entry name" value="Lipase_GDXG_put_SER_AS"/>
</dbReference>
<dbReference type="PANTHER" id="PTHR48081:SF8">
    <property type="entry name" value="ALPHA_BETA HYDROLASE FOLD-3 DOMAIN-CONTAINING PROTEIN-RELATED"/>
    <property type="match status" value="1"/>
</dbReference>
<dbReference type="Proteomes" id="UP000255467">
    <property type="component" value="Unassembled WGS sequence"/>
</dbReference>
<dbReference type="RefSeq" id="WP_039813987.1">
    <property type="nucleotide sequence ID" value="NZ_UGRY01000006.1"/>
</dbReference>